<reference evidence="3" key="2">
    <citation type="submission" date="2021-08" db="EMBL/GenBank/DDBJ databases">
        <authorList>
            <person name="Eriksson T."/>
        </authorList>
    </citation>
    <scope>NUCLEOTIDE SEQUENCE</scope>
    <source>
        <strain evidence="3">Stoneville</strain>
        <tissue evidence="3">Whole head</tissue>
    </source>
</reference>
<evidence type="ECO:0000256" key="1">
    <source>
        <dbReference type="SAM" id="MobiDB-lite"/>
    </source>
</evidence>
<name>A0A8J6H265_TENMO</name>
<dbReference type="Proteomes" id="UP000719412">
    <property type="component" value="Unassembled WGS sequence"/>
</dbReference>
<gene>
    <name evidence="3" type="ORF">GEV33_012390</name>
</gene>
<accession>A0A8J6H265</accession>
<organism evidence="3 4">
    <name type="scientific">Tenebrio molitor</name>
    <name type="common">Yellow mealworm beetle</name>
    <dbReference type="NCBI Taxonomy" id="7067"/>
    <lineage>
        <taxon>Eukaryota</taxon>
        <taxon>Metazoa</taxon>
        <taxon>Ecdysozoa</taxon>
        <taxon>Arthropoda</taxon>
        <taxon>Hexapoda</taxon>
        <taxon>Insecta</taxon>
        <taxon>Pterygota</taxon>
        <taxon>Neoptera</taxon>
        <taxon>Endopterygota</taxon>
        <taxon>Coleoptera</taxon>
        <taxon>Polyphaga</taxon>
        <taxon>Cucujiformia</taxon>
        <taxon>Tenebrionidae</taxon>
        <taxon>Tenebrio</taxon>
    </lineage>
</organism>
<comment type="caution">
    <text evidence="3">The sequence shown here is derived from an EMBL/GenBank/DDBJ whole genome shotgun (WGS) entry which is preliminary data.</text>
</comment>
<dbReference type="Pfam" id="PF13843">
    <property type="entry name" value="DDE_Tnp_1_7"/>
    <property type="match status" value="1"/>
</dbReference>
<proteinExistence type="predicted"/>
<dbReference type="EMBL" id="JABDTM020027501">
    <property type="protein sequence ID" value="KAH0810400.1"/>
    <property type="molecule type" value="Genomic_DNA"/>
</dbReference>
<feature type="region of interest" description="Disordered" evidence="1">
    <location>
        <begin position="36"/>
        <end position="90"/>
    </location>
</feature>
<dbReference type="PANTHER" id="PTHR47055">
    <property type="entry name" value="DDE_TNP_1_7 DOMAIN-CONTAINING PROTEIN"/>
    <property type="match status" value="1"/>
</dbReference>
<evidence type="ECO:0000259" key="2">
    <source>
        <dbReference type="Pfam" id="PF13843"/>
    </source>
</evidence>
<dbReference type="InterPro" id="IPR052638">
    <property type="entry name" value="PiggyBac_TE-derived"/>
</dbReference>
<keyword evidence="4" id="KW-1185">Reference proteome</keyword>
<feature type="compositionally biased region" description="Polar residues" evidence="1">
    <location>
        <begin position="72"/>
        <end position="81"/>
    </location>
</feature>
<dbReference type="PANTHER" id="PTHR47055:SF3">
    <property type="entry name" value="PHORBOL-ESTER_DAG-TYPE DOMAIN-CONTAINING PROTEIN"/>
    <property type="match status" value="1"/>
</dbReference>
<feature type="domain" description="PiggyBac transposable element-derived protein" evidence="2">
    <location>
        <begin position="143"/>
        <end position="404"/>
    </location>
</feature>
<dbReference type="AlphaFoldDB" id="A0A8J6H265"/>
<feature type="compositionally biased region" description="Acidic residues" evidence="1">
    <location>
        <begin position="40"/>
        <end position="56"/>
    </location>
</feature>
<evidence type="ECO:0000313" key="3">
    <source>
        <dbReference type="EMBL" id="KAH0810400.1"/>
    </source>
</evidence>
<protein>
    <recommendedName>
        <fullName evidence="2">PiggyBac transposable element-derived protein domain-containing protein</fullName>
    </recommendedName>
</protein>
<dbReference type="GO" id="GO:0043565">
    <property type="term" value="F:sequence-specific DNA binding"/>
    <property type="evidence" value="ECO:0007669"/>
    <property type="project" value="TreeGrafter"/>
</dbReference>
<sequence>MSDKGYWKRPLTLAQLLEELEKDDVVDFPEQILIFPPENANDDCDTDEDSGDEDLVVPDNLPGAQLSAEVEVQSSENNSQDWDSDDNKPLSTFVERRPKVLKNFEYESSDLEITTFSDWKDVSSVQNNLSPAATFKLFFDQEQKNRAGDIAADELLCFIGVLLLSGYVPLPRKKMFWQNRDDTNNKLVCEAISRDRFQYIMSNLHCNDNTKLNKADKYSKLRPLFDILNKKFFEYAPAEENHSIDESMIPYFGRHSGKQFIRGKPIRWGYKFWIGALRLGYIVYFDPYQGSSTTLPEKYKHMGLGASVVLQYADILDTMHYDFFHLYFDNFFTSISLLKELKLRNIKATGTLRENRLPHSPLSKAATLKKKERGVFEYVLADKEVVVAKWNDNSVVSVASNALQIFPVWIDKLYNKKATTATTATAVRAGAGAAVSY</sequence>
<dbReference type="InterPro" id="IPR029526">
    <property type="entry name" value="PGBD"/>
</dbReference>
<reference evidence="3" key="1">
    <citation type="journal article" date="2020" name="J Insects Food Feed">
        <title>The yellow mealworm (Tenebrio molitor) genome: a resource for the emerging insects as food and feed industry.</title>
        <authorList>
            <person name="Eriksson T."/>
            <person name="Andere A."/>
            <person name="Kelstrup H."/>
            <person name="Emery V."/>
            <person name="Picard C."/>
        </authorList>
    </citation>
    <scope>NUCLEOTIDE SEQUENCE</scope>
    <source>
        <strain evidence="3">Stoneville</strain>
        <tissue evidence="3">Whole head</tissue>
    </source>
</reference>
<evidence type="ECO:0000313" key="4">
    <source>
        <dbReference type="Proteomes" id="UP000719412"/>
    </source>
</evidence>